<feature type="compositionally biased region" description="Low complexity" evidence="14">
    <location>
        <begin position="34"/>
        <end position="52"/>
    </location>
</feature>
<dbReference type="GO" id="GO:0006431">
    <property type="term" value="P:methionyl-tRNA aminoacylation"/>
    <property type="evidence" value="ECO:0007669"/>
    <property type="project" value="InterPro"/>
</dbReference>
<comment type="similarity">
    <text evidence="13">Belongs to the class-I aminoacyl-tRNA synthetase family.</text>
</comment>
<dbReference type="Pfam" id="PF01588">
    <property type="entry name" value="tRNA_bind"/>
    <property type="match status" value="1"/>
</dbReference>
<evidence type="ECO:0000313" key="17">
    <source>
        <dbReference type="Proteomes" id="UP001165122"/>
    </source>
</evidence>
<keyword evidence="7 12" id="KW-0694">RNA-binding</keyword>
<dbReference type="InterPro" id="IPR033911">
    <property type="entry name" value="MetRS_core"/>
</dbReference>
<dbReference type="InterPro" id="IPR014729">
    <property type="entry name" value="Rossmann-like_a/b/a_fold"/>
</dbReference>
<feature type="region of interest" description="Disordered" evidence="14">
    <location>
        <begin position="15"/>
        <end position="90"/>
    </location>
</feature>
<comment type="caution">
    <text evidence="16">The sequence shown here is derived from an EMBL/GenBank/DDBJ whole genome shotgun (WGS) entry which is preliminary data.</text>
</comment>
<dbReference type="Pfam" id="PF19303">
    <property type="entry name" value="Anticodon_3"/>
    <property type="match status" value="1"/>
</dbReference>
<dbReference type="Proteomes" id="UP001165122">
    <property type="component" value="Unassembled WGS sequence"/>
</dbReference>
<protein>
    <recommendedName>
        <fullName evidence="1">methionine--tRNA ligase</fullName>
        <ecNumber evidence="1">6.1.1.10</ecNumber>
    </recommendedName>
    <alternativeName>
        <fullName evidence="10">Methionyl-tRNA synthetase</fullName>
    </alternativeName>
</protein>
<keyword evidence="2" id="KW-0963">Cytoplasm</keyword>
<dbReference type="PANTHER" id="PTHR43326:SF2">
    <property type="entry name" value="METHIONINE--TRNA LIGASE"/>
    <property type="match status" value="1"/>
</dbReference>
<evidence type="ECO:0000256" key="2">
    <source>
        <dbReference type="ARBA" id="ARBA00022490"/>
    </source>
</evidence>
<evidence type="ECO:0000256" key="13">
    <source>
        <dbReference type="RuleBase" id="RU363039"/>
    </source>
</evidence>
<dbReference type="InterPro" id="IPR023457">
    <property type="entry name" value="Met-tRNA_synth_2"/>
</dbReference>
<evidence type="ECO:0000256" key="10">
    <source>
        <dbReference type="ARBA" id="ARBA00030904"/>
    </source>
</evidence>
<dbReference type="SUPFAM" id="SSF47323">
    <property type="entry name" value="Anticodon-binding domain of a subclass of class I aminoacyl-tRNA synthetases"/>
    <property type="match status" value="1"/>
</dbReference>
<keyword evidence="9 13" id="KW-0030">Aminoacyl-tRNA synthetase</keyword>
<evidence type="ECO:0000256" key="4">
    <source>
        <dbReference type="ARBA" id="ARBA00022598"/>
    </source>
</evidence>
<dbReference type="PANTHER" id="PTHR43326">
    <property type="entry name" value="METHIONYL-TRNA SYNTHETASE"/>
    <property type="match status" value="1"/>
</dbReference>
<evidence type="ECO:0000313" key="16">
    <source>
        <dbReference type="EMBL" id="GMI15458.1"/>
    </source>
</evidence>
<dbReference type="InterPro" id="IPR012340">
    <property type="entry name" value="NA-bd_OB-fold"/>
</dbReference>
<feature type="region of interest" description="Disordered" evidence="14">
    <location>
        <begin position="629"/>
        <end position="669"/>
    </location>
</feature>
<evidence type="ECO:0000256" key="14">
    <source>
        <dbReference type="SAM" id="MobiDB-lite"/>
    </source>
</evidence>
<dbReference type="InterPro" id="IPR014758">
    <property type="entry name" value="Met-tRNA_synth"/>
</dbReference>
<gene>
    <name evidence="16" type="ORF">TrLO_g6594</name>
</gene>
<organism evidence="16 17">
    <name type="scientific">Triparma laevis f. longispina</name>
    <dbReference type="NCBI Taxonomy" id="1714387"/>
    <lineage>
        <taxon>Eukaryota</taxon>
        <taxon>Sar</taxon>
        <taxon>Stramenopiles</taxon>
        <taxon>Ochrophyta</taxon>
        <taxon>Bolidophyceae</taxon>
        <taxon>Parmales</taxon>
        <taxon>Triparmaceae</taxon>
        <taxon>Triparma</taxon>
    </lineage>
</organism>
<dbReference type="NCBIfam" id="TIGR00398">
    <property type="entry name" value="metG"/>
    <property type="match status" value="1"/>
</dbReference>
<keyword evidence="3 12" id="KW-0820">tRNA-binding</keyword>
<reference evidence="17" key="1">
    <citation type="journal article" date="2023" name="Commun. Biol.">
        <title>Genome analysis of Parmales, the sister group of diatoms, reveals the evolutionary specialization of diatoms from phago-mixotrophs to photoautotrophs.</title>
        <authorList>
            <person name="Ban H."/>
            <person name="Sato S."/>
            <person name="Yoshikawa S."/>
            <person name="Yamada K."/>
            <person name="Nakamura Y."/>
            <person name="Ichinomiya M."/>
            <person name="Sato N."/>
            <person name="Blanc-Mathieu R."/>
            <person name="Endo H."/>
            <person name="Kuwata A."/>
            <person name="Ogata H."/>
        </authorList>
    </citation>
    <scope>NUCLEOTIDE SEQUENCE [LARGE SCALE GENOMIC DNA]</scope>
    <source>
        <strain evidence="17">NIES 3700</strain>
    </source>
</reference>
<dbReference type="InterPro" id="IPR009080">
    <property type="entry name" value="tRNAsynth_Ia_anticodon-bd"/>
</dbReference>
<dbReference type="CDD" id="cd00814">
    <property type="entry name" value="MetRS_core"/>
    <property type="match status" value="1"/>
</dbReference>
<evidence type="ECO:0000256" key="12">
    <source>
        <dbReference type="PROSITE-ProRule" id="PRU00209"/>
    </source>
</evidence>
<dbReference type="PROSITE" id="PS50886">
    <property type="entry name" value="TRBD"/>
    <property type="match status" value="1"/>
</dbReference>
<dbReference type="GO" id="GO:0000049">
    <property type="term" value="F:tRNA binding"/>
    <property type="evidence" value="ECO:0007669"/>
    <property type="project" value="UniProtKB-UniRule"/>
</dbReference>
<feature type="domain" description="TRNA-binding" evidence="15">
    <location>
        <begin position="672"/>
        <end position="772"/>
    </location>
</feature>
<keyword evidence="4 13" id="KW-0436">Ligase</keyword>
<dbReference type="EC" id="6.1.1.10" evidence="1"/>
<dbReference type="Gene3D" id="3.40.50.620">
    <property type="entry name" value="HUPs"/>
    <property type="match status" value="1"/>
</dbReference>
<dbReference type="PRINTS" id="PR01041">
    <property type="entry name" value="TRNASYNTHMET"/>
</dbReference>
<dbReference type="AlphaFoldDB" id="A0A9W7FP20"/>
<dbReference type="Gene3D" id="2.170.220.10">
    <property type="match status" value="1"/>
</dbReference>
<dbReference type="InterPro" id="IPR015413">
    <property type="entry name" value="Methionyl/Leucyl_tRNA_Synth"/>
</dbReference>
<comment type="catalytic activity">
    <reaction evidence="11">
        <text>tRNA(Met) + L-methionine + ATP = L-methionyl-tRNA(Met) + AMP + diphosphate</text>
        <dbReference type="Rhea" id="RHEA:13481"/>
        <dbReference type="Rhea" id="RHEA-COMP:9667"/>
        <dbReference type="Rhea" id="RHEA-COMP:9698"/>
        <dbReference type="ChEBI" id="CHEBI:30616"/>
        <dbReference type="ChEBI" id="CHEBI:33019"/>
        <dbReference type="ChEBI" id="CHEBI:57844"/>
        <dbReference type="ChEBI" id="CHEBI:78442"/>
        <dbReference type="ChEBI" id="CHEBI:78530"/>
        <dbReference type="ChEBI" id="CHEBI:456215"/>
        <dbReference type="EC" id="6.1.1.10"/>
    </reaction>
</comment>
<dbReference type="SUPFAM" id="SSF52374">
    <property type="entry name" value="Nucleotidylyl transferase"/>
    <property type="match status" value="1"/>
</dbReference>
<dbReference type="CDD" id="cd07957">
    <property type="entry name" value="Anticodon_Ia_Met"/>
    <property type="match status" value="1"/>
</dbReference>
<sequence>MDKFKNDEAANALTASLLNLRTSPTTPTPPAPVAPAGNKSKANTSSTKTAKTAKTDTKKSSKTSSKSASKNDALTPPSAPPSAPPASAYDRWTLKPETSISYGSSSKNLSPSSPKPFYLTTAINYANGPAHMGHAYEGISADIITRYHRLKSGAYFLTGSDEHGQKIAGVAEKNNLKPIEICDKYVTGFQVLNQRGVVSNDDYLRTTDERHIKTCQKLWNMAASKDDIYLGHYEGWYNIREETFITEADAEATNYKDPTTGAPLTKTAEESYFFKMSKYQGRLVEWLKSGPVVQPEGMRNFIIKRLEEPLRDLSISRTTFDWGIPVPEGFKEKHVMYVWFDALTNYLTGSTGSPSGGPGIDASGKPGPMWPCDLHLIGKDIIWFHSVIWPCMLMSVDIELPKCIYAHGFINDKEGKKMSKSIGNVIDPHDVLDKFPTDCFRWYLAKEAPFGGELSFSEENMGAMYNSDLCDTMGNLVHRATNLCKKYCGGVVPEVPLDKNFPVDVEGLRRKAVECMDKFAIDGLANLAISVVRDVNKYLTDSAPWLLKGEENDERRKVIVKTSLECIYIFSHFLAPFLVTACDSIFDKLSTPPVGIDEIKVGSQNIKNGTEIKVGDVLYTKFVSEEEKNAEESKKKKANEIASKQKKKKEEKARLAKKSVENNTPSNSNQSEFTKIEIRVGQIQKVWNHPAADKLFCEEINMGGEVRNIASGLREFYTLEEMENRKVLVVCNLKSSKIVGFESQGMVLAAKCDSKTVLLSVPDSAEIGERVFIEGLEGEPFSSQQVKKKKTWASVQKDLKCDGEGKPKWEGEGGGVLRVKSGECVGGLAGGVIS</sequence>
<dbReference type="InterPro" id="IPR002547">
    <property type="entry name" value="tRNA-bd_dom"/>
</dbReference>
<feature type="compositionally biased region" description="Basic and acidic residues" evidence="14">
    <location>
        <begin position="648"/>
        <end position="660"/>
    </location>
</feature>
<proteinExistence type="inferred from homology"/>
<keyword evidence="17" id="KW-1185">Reference proteome</keyword>
<evidence type="ECO:0000256" key="1">
    <source>
        <dbReference type="ARBA" id="ARBA00012838"/>
    </source>
</evidence>
<dbReference type="FunFam" id="2.170.220.10:FF:000002">
    <property type="entry name" value="Methionine--tRNA ligase"/>
    <property type="match status" value="1"/>
</dbReference>
<dbReference type="SUPFAM" id="SSF50249">
    <property type="entry name" value="Nucleic acid-binding proteins"/>
    <property type="match status" value="1"/>
</dbReference>
<keyword evidence="8 13" id="KW-0648">Protein biosynthesis</keyword>
<evidence type="ECO:0000256" key="8">
    <source>
        <dbReference type="ARBA" id="ARBA00022917"/>
    </source>
</evidence>
<dbReference type="OrthoDB" id="24670at2759"/>
<evidence type="ECO:0000256" key="6">
    <source>
        <dbReference type="ARBA" id="ARBA00022840"/>
    </source>
</evidence>
<evidence type="ECO:0000256" key="5">
    <source>
        <dbReference type="ARBA" id="ARBA00022741"/>
    </source>
</evidence>
<dbReference type="EMBL" id="BRXW01000231">
    <property type="protein sequence ID" value="GMI15458.1"/>
    <property type="molecule type" value="Genomic_DNA"/>
</dbReference>
<dbReference type="Gene3D" id="1.10.730.10">
    <property type="entry name" value="Isoleucyl-tRNA Synthetase, Domain 1"/>
    <property type="match status" value="1"/>
</dbReference>
<dbReference type="InterPro" id="IPR041872">
    <property type="entry name" value="Anticodon_Met"/>
</dbReference>
<dbReference type="Gene3D" id="2.40.50.140">
    <property type="entry name" value="Nucleic acid-binding proteins"/>
    <property type="match status" value="1"/>
</dbReference>
<dbReference type="GO" id="GO:0005524">
    <property type="term" value="F:ATP binding"/>
    <property type="evidence" value="ECO:0007669"/>
    <property type="project" value="UniProtKB-KW"/>
</dbReference>
<dbReference type="Pfam" id="PF09334">
    <property type="entry name" value="tRNA-synt_1g"/>
    <property type="match status" value="1"/>
</dbReference>
<feature type="compositionally biased region" description="Low complexity" evidence="14">
    <location>
        <begin position="15"/>
        <end position="25"/>
    </location>
</feature>
<evidence type="ECO:0000256" key="3">
    <source>
        <dbReference type="ARBA" id="ARBA00022555"/>
    </source>
</evidence>
<accession>A0A9W7FP20</accession>
<evidence type="ECO:0000256" key="7">
    <source>
        <dbReference type="ARBA" id="ARBA00022884"/>
    </source>
</evidence>
<name>A0A9W7FP20_9STRA</name>
<keyword evidence="6 13" id="KW-0067">ATP-binding</keyword>
<evidence type="ECO:0000256" key="11">
    <source>
        <dbReference type="ARBA" id="ARBA00047364"/>
    </source>
</evidence>
<dbReference type="GO" id="GO:0004825">
    <property type="term" value="F:methionine-tRNA ligase activity"/>
    <property type="evidence" value="ECO:0007669"/>
    <property type="project" value="UniProtKB-EC"/>
</dbReference>
<keyword evidence="5 13" id="KW-0547">Nucleotide-binding</keyword>
<feature type="compositionally biased region" description="Low complexity" evidence="14">
    <location>
        <begin position="62"/>
        <end position="73"/>
    </location>
</feature>
<evidence type="ECO:0000259" key="15">
    <source>
        <dbReference type="PROSITE" id="PS50886"/>
    </source>
</evidence>
<evidence type="ECO:0000256" key="9">
    <source>
        <dbReference type="ARBA" id="ARBA00023146"/>
    </source>
</evidence>